<feature type="region of interest" description="Disordered" evidence="1">
    <location>
        <begin position="136"/>
        <end position="191"/>
    </location>
</feature>
<dbReference type="Pfam" id="PF09923">
    <property type="entry name" value="DUF2155"/>
    <property type="match status" value="1"/>
</dbReference>
<dbReference type="RefSeq" id="WP_166312953.1">
    <property type="nucleotide sequence ID" value="NZ_WOTH01000003.1"/>
</dbReference>
<evidence type="ECO:0000256" key="2">
    <source>
        <dbReference type="SAM" id="SignalP"/>
    </source>
</evidence>
<proteinExistence type="predicted"/>
<feature type="signal peptide" evidence="2">
    <location>
        <begin position="1"/>
        <end position="23"/>
    </location>
</feature>
<dbReference type="Proteomes" id="UP000597459">
    <property type="component" value="Unassembled WGS sequence"/>
</dbReference>
<name>A0A967EAW3_9PROT</name>
<evidence type="ECO:0000256" key="1">
    <source>
        <dbReference type="SAM" id="MobiDB-lite"/>
    </source>
</evidence>
<dbReference type="EMBL" id="WOTH01000003">
    <property type="protein sequence ID" value="NHO52808.1"/>
    <property type="molecule type" value="Genomic_DNA"/>
</dbReference>
<comment type="caution">
    <text evidence="3">The sequence shown here is derived from an EMBL/GenBank/DDBJ whole genome shotgun (WGS) entry which is preliminary data.</text>
</comment>
<sequence>MRALRRAALAALTLAGNMGPALAAAPLAPPAMYPADTWQGRDTAVLRVLNRLDSHVQTLTVQAGSTTHYETLEIGVARCLQQAPTLRPDAAAWLDIQDTRPQGAVFHGWMLAGEPSVGVLESPIYDVRIVSCQGNEAPPPLPPLEQPKVPSLPGKEAGSEDNTSVAPAPSPQSGSSANELNENDTGGDAPP</sequence>
<organism evidence="3 4">
    <name type="scientific">Acetobacter estunensis</name>
    <dbReference type="NCBI Taxonomy" id="104097"/>
    <lineage>
        <taxon>Bacteria</taxon>
        <taxon>Pseudomonadati</taxon>
        <taxon>Pseudomonadota</taxon>
        <taxon>Alphaproteobacteria</taxon>
        <taxon>Acetobacterales</taxon>
        <taxon>Acetobacteraceae</taxon>
        <taxon>Acetobacter</taxon>
    </lineage>
</organism>
<dbReference type="AlphaFoldDB" id="A0A967EAW3"/>
<reference evidence="3" key="1">
    <citation type="submission" date="2019-11" db="EMBL/GenBank/DDBJ databases">
        <title>Description of new Acetobacter species.</title>
        <authorList>
            <person name="Cleenwerck I."/>
            <person name="Sombolestani A.S."/>
        </authorList>
    </citation>
    <scope>NUCLEOTIDE SEQUENCE</scope>
    <source>
        <strain evidence="3">LMG 1626</strain>
    </source>
</reference>
<keyword evidence="4" id="KW-1185">Reference proteome</keyword>
<evidence type="ECO:0000313" key="4">
    <source>
        <dbReference type="Proteomes" id="UP000597459"/>
    </source>
</evidence>
<keyword evidence="2" id="KW-0732">Signal</keyword>
<evidence type="ECO:0000313" key="3">
    <source>
        <dbReference type="EMBL" id="NHO52808.1"/>
    </source>
</evidence>
<feature type="compositionally biased region" description="Low complexity" evidence="1">
    <location>
        <begin position="164"/>
        <end position="177"/>
    </location>
</feature>
<dbReference type="InterPro" id="IPR019225">
    <property type="entry name" value="DUF2155"/>
</dbReference>
<feature type="chain" id="PRO_5037351014" evidence="2">
    <location>
        <begin position="24"/>
        <end position="191"/>
    </location>
</feature>
<protein>
    <submittedName>
        <fullName evidence="3">DUF2155 domain-containing protein</fullName>
    </submittedName>
</protein>
<accession>A0A967EAW3</accession>
<gene>
    <name evidence="3" type="ORF">GOB87_02370</name>
</gene>